<comment type="subcellular location">
    <subcellularLocation>
        <location evidence="1">Membrane</location>
        <topology evidence="1">Single-pass membrane protein</topology>
    </subcellularLocation>
</comment>
<evidence type="ECO:0000259" key="3">
    <source>
        <dbReference type="SMART" id="SM00244"/>
    </source>
</evidence>
<reference evidence="4 5" key="1">
    <citation type="submission" date="2020-02" db="EMBL/GenBank/DDBJ databases">
        <title>Draft genome sequence of two Spirosoma agri KCTC 52727 and Spirosoma terrae KCTC 52035.</title>
        <authorList>
            <person name="Rojas J."/>
            <person name="Ambika Manirajan B."/>
            <person name="Ratering S."/>
            <person name="Suarez C."/>
            <person name="Schnell S."/>
        </authorList>
    </citation>
    <scope>NUCLEOTIDE SEQUENCE [LARGE SCALE GENOMIC DNA]</scope>
    <source>
        <strain evidence="4 5">KCTC 52727</strain>
    </source>
</reference>
<protein>
    <submittedName>
        <fullName evidence="4">SPFH domain-containing protein</fullName>
    </submittedName>
</protein>
<name>A0A6M0ICQ1_9BACT</name>
<feature type="transmembrane region" description="Helical" evidence="2">
    <location>
        <begin position="12"/>
        <end position="33"/>
    </location>
</feature>
<keyword evidence="2" id="KW-0472">Membrane</keyword>
<dbReference type="AlphaFoldDB" id="A0A6M0ICQ1"/>
<dbReference type="Gene3D" id="3.30.479.30">
    <property type="entry name" value="Band 7 domain"/>
    <property type="match status" value="1"/>
</dbReference>
<keyword evidence="2" id="KW-1133">Transmembrane helix</keyword>
<feature type="transmembrane region" description="Helical" evidence="2">
    <location>
        <begin position="39"/>
        <end position="59"/>
    </location>
</feature>
<comment type="caution">
    <text evidence="4">The sequence shown here is derived from an EMBL/GenBank/DDBJ whole genome shotgun (WGS) entry which is preliminary data.</text>
</comment>
<dbReference type="PANTHER" id="PTHR43446:SF1">
    <property type="entry name" value="BAND 7 DOMAIN-CONTAINING PROTEIN"/>
    <property type="match status" value="1"/>
</dbReference>
<keyword evidence="5" id="KW-1185">Reference proteome</keyword>
<dbReference type="SUPFAM" id="SSF117892">
    <property type="entry name" value="Band 7/SPFH domain"/>
    <property type="match status" value="1"/>
</dbReference>
<keyword evidence="2" id="KW-0812">Transmembrane</keyword>
<feature type="domain" description="Band 7" evidence="3">
    <location>
        <begin position="53"/>
        <end position="219"/>
    </location>
</feature>
<sequence>MQEKKLTSASGYLFLLVGLLCLALAALTLFMFVRDYGPIPALVLAAVGIFILKGIMVIYPNEGLAATFFGDYVGTIKQTGLQWVNPLYSKQKISLRARNLNGQMLKVNDKMGNPIEIAAVVVWQVSDTARALFDVDNYVNFVQIQSEAAVRFLASSHAYDNIEDEHETVTLRDNTGLINKFLEQELDERLSQAGVRVMEARISHLAYSPEIAGAMLQRQQATAVVSARKQIVEGAVGMVEMALNRLAEKGVVHLDEERKAAMVSNLLVVLCGEKSVSPIVNTGTLYQ</sequence>
<evidence type="ECO:0000256" key="1">
    <source>
        <dbReference type="ARBA" id="ARBA00004167"/>
    </source>
</evidence>
<dbReference type="EMBL" id="JAAGNZ010000001">
    <property type="protein sequence ID" value="NEU65878.1"/>
    <property type="molecule type" value="Genomic_DNA"/>
</dbReference>
<dbReference type="GO" id="GO:0016020">
    <property type="term" value="C:membrane"/>
    <property type="evidence" value="ECO:0007669"/>
    <property type="project" value="UniProtKB-SubCell"/>
</dbReference>
<organism evidence="4 5">
    <name type="scientific">Spirosoma agri</name>
    <dbReference type="NCBI Taxonomy" id="1987381"/>
    <lineage>
        <taxon>Bacteria</taxon>
        <taxon>Pseudomonadati</taxon>
        <taxon>Bacteroidota</taxon>
        <taxon>Cytophagia</taxon>
        <taxon>Cytophagales</taxon>
        <taxon>Cytophagaceae</taxon>
        <taxon>Spirosoma</taxon>
    </lineage>
</organism>
<gene>
    <name evidence="4" type="ORF">GK091_03220</name>
</gene>
<evidence type="ECO:0000313" key="4">
    <source>
        <dbReference type="EMBL" id="NEU65878.1"/>
    </source>
</evidence>
<dbReference type="Proteomes" id="UP000477386">
    <property type="component" value="Unassembled WGS sequence"/>
</dbReference>
<proteinExistence type="predicted"/>
<accession>A0A6M0ICQ1</accession>
<evidence type="ECO:0000313" key="5">
    <source>
        <dbReference type="Proteomes" id="UP000477386"/>
    </source>
</evidence>
<dbReference type="InterPro" id="IPR001107">
    <property type="entry name" value="Band_7"/>
</dbReference>
<dbReference type="RefSeq" id="WP_164035173.1">
    <property type="nucleotide sequence ID" value="NZ_JAAGNZ010000001.1"/>
</dbReference>
<dbReference type="InterPro" id="IPR036013">
    <property type="entry name" value="Band_7/SPFH_dom_sf"/>
</dbReference>
<dbReference type="PANTHER" id="PTHR43446">
    <property type="entry name" value="MEMBRANE PROTEIN-RELATED"/>
    <property type="match status" value="1"/>
</dbReference>
<dbReference type="Pfam" id="PF01145">
    <property type="entry name" value="Band_7"/>
    <property type="match status" value="1"/>
</dbReference>
<dbReference type="SMART" id="SM00244">
    <property type="entry name" value="PHB"/>
    <property type="match status" value="1"/>
</dbReference>
<dbReference type="CDD" id="cd03402">
    <property type="entry name" value="SPFH_like_u2"/>
    <property type="match status" value="1"/>
</dbReference>
<evidence type="ECO:0000256" key="2">
    <source>
        <dbReference type="SAM" id="Phobius"/>
    </source>
</evidence>